<evidence type="ECO:0000256" key="1">
    <source>
        <dbReference type="SAM" id="Phobius"/>
    </source>
</evidence>
<dbReference type="Proteomes" id="UP000707245">
    <property type="component" value="Unassembled WGS sequence"/>
</dbReference>
<comment type="caution">
    <text evidence="2">The sequence shown here is derived from an EMBL/GenBank/DDBJ whole genome shotgun (WGS) entry which is preliminary data.</text>
</comment>
<dbReference type="RefSeq" id="WP_192542221.1">
    <property type="nucleotide sequence ID" value="NZ_JBQELX010000072.1"/>
</dbReference>
<keyword evidence="1" id="KW-1133">Transmembrane helix</keyword>
<dbReference type="EMBL" id="RRZA01000044">
    <property type="protein sequence ID" value="MBE0458556.1"/>
    <property type="molecule type" value="Genomic_DNA"/>
</dbReference>
<feature type="transmembrane region" description="Helical" evidence="1">
    <location>
        <begin position="41"/>
        <end position="59"/>
    </location>
</feature>
<reference evidence="2 3" key="1">
    <citation type="submission" date="2020-07" db="EMBL/GenBank/DDBJ databases">
        <title>Halophilic bacteria isolated from french cheeses.</title>
        <authorList>
            <person name="Kothe C.I."/>
            <person name="Farah-Kraiem B."/>
            <person name="Renault P."/>
            <person name="Dridi B."/>
        </authorList>
    </citation>
    <scope>NUCLEOTIDE SEQUENCE [LARGE SCALE GENOMIC DNA]</scope>
    <source>
        <strain evidence="2 3">FME14</strain>
    </source>
</reference>
<evidence type="ECO:0000313" key="2">
    <source>
        <dbReference type="EMBL" id="MBE0458556.1"/>
    </source>
</evidence>
<keyword evidence="1" id="KW-0472">Membrane</keyword>
<evidence type="ECO:0000313" key="3">
    <source>
        <dbReference type="Proteomes" id="UP000707245"/>
    </source>
</evidence>
<proteinExistence type="predicted"/>
<organism evidence="2 3">
    <name type="scientific">Pseudoalteromonas prydzensis</name>
    <dbReference type="NCBI Taxonomy" id="182141"/>
    <lineage>
        <taxon>Bacteria</taxon>
        <taxon>Pseudomonadati</taxon>
        <taxon>Pseudomonadota</taxon>
        <taxon>Gammaproteobacteria</taxon>
        <taxon>Alteromonadales</taxon>
        <taxon>Pseudoalteromonadaceae</taxon>
        <taxon>Pseudoalteromonas</taxon>
    </lineage>
</organism>
<sequence length="60" mass="6660">MPDKPCCSYTSPDGHNCQETDMGSGFCFDMLCGYGEKPENVIRFSLSLIICCALCYFIFG</sequence>
<gene>
    <name evidence="2" type="ORF">EI167_14085</name>
</gene>
<accession>A0ABR9FP00</accession>
<name>A0ABR9FP00_9GAMM</name>
<protein>
    <submittedName>
        <fullName evidence="2">Uncharacterized protein</fullName>
    </submittedName>
</protein>
<keyword evidence="1" id="KW-0812">Transmembrane</keyword>
<keyword evidence="3" id="KW-1185">Reference proteome</keyword>